<gene>
    <name evidence="2" type="ORF">SAMN05421812_13626</name>
</gene>
<evidence type="ECO:0000313" key="3">
    <source>
        <dbReference type="Proteomes" id="UP000198362"/>
    </source>
</evidence>
<dbReference type="Proteomes" id="UP000198362">
    <property type="component" value="Unassembled WGS sequence"/>
</dbReference>
<evidence type="ECO:0000256" key="1">
    <source>
        <dbReference type="SAM" id="MobiDB-lite"/>
    </source>
</evidence>
<name>A0A239PIW2_9ACTN</name>
<keyword evidence="3" id="KW-1185">Reference proteome</keyword>
<feature type="region of interest" description="Disordered" evidence="1">
    <location>
        <begin position="264"/>
        <end position="289"/>
    </location>
</feature>
<proteinExistence type="predicted"/>
<evidence type="ECO:0000313" key="2">
    <source>
        <dbReference type="EMBL" id="SNT66279.1"/>
    </source>
</evidence>
<protein>
    <submittedName>
        <fullName evidence="2">Uncharacterized protein</fullName>
    </submittedName>
</protein>
<accession>A0A239PIW2</accession>
<dbReference type="AlphaFoldDB" id="A0A239PIW2"/>
<reference evidence="2 3" key="1">
    <citation type="submission" date="2017-06" db="EMBL/GenBank/DDBJ databases">
        <authorList>
            <person name="Kim H.J."/>
            <person name="Triplett B.A."/>
        </authorList>
    </citation>
    <scope>NUCLEOTIDE SEQUENCE [LARGE SCALE GENOMIC DNA]</scope>
    <source>
        <strain evidence="2 3">CGMCC 4.5593</strain>
    </source>
</reference>
<organism evidence="2 3">
    <name type="scientific">Asanoa hainanensis</name>
    <dbReference type="NCBI Taxonomy" id="560556"/>
    <lineage>
        <taxon>Bacteria</taxon>
        <taxon>Bacillati</taxon>
        <taxon>Actinomycetota</taxon>
        <taxon>Actinomycetes</taxon>
        <taxon>Micromonosporales</taxon>
        <taxon>Micromonosporaceae</taxon>
        <taxon>Asanoa</taxon>
    </lineage>
</organism>
<dbReference type="EMBL" id="FZPH01000036">
    <property type="protein sequence ID" value="SNT66279.1"/>
    <property type="molecule type" value="Genomic_DNA"/>
</dbReference>
<sequence length="315" mass="33902">MLMTTTARPGRLTPEHLWLADDEDKLVVSVLAPEVAGAARHDTTGPVTIVTPCPVRRAGGLHPTRPAPVGLHTPRTGAARLAWAGTTGSAAAAAGGAWAAGPWAGTALIVAGAAVTAWQALRRYTRTAHRWAEGHQVLTRHEDRDVINRAAQNVRAIAASWPRLRTHVALDDPSPALVDQLWELTLRVSERATARQRGQDLRAAAVDVPTGSRVALELTDQMTQVDRAVARLDRAIDQRQADLWRLADHVHAFVTEQEMLARAHATTRSADQHRNVPSAEPGETATGELTDHTAAVLAAYRELTQRPALDGSSRP</sequence>